<dbReference type="InterPro" id="IPR045154">
    <property type="entry name" value="PCF11-like"/>
</dbReference>
<dbReference type="Gene3D" id="1.25.40.90">
    <property type="match status" value="1"/>
</dbReference>
<dbReference type="SUPFAM" id="SSF48464">
    <property type="entry name" value="ENTH/VHS domain"/>
    <property type="match status" value="1"/>
</dbReference>
<dbReference type="CDD" id="cd16982">
    <property type="entry name" value="CID_Pcf11"/>
    <property type="match status" value="1"/>
</dbReference>
<dbReference type="KEGG" id="pgu:PGUG_03660"/>
<dbReference type="OrthoDB" id="2129491at2759"/>
<dbReference type="PANTHER" id="PTHR15921">
    <property type="entry name" value="PRE-MRNA CLEAVAGE COMPLEX II"/>
    <property type="match status" value="1"/>
</dbReference>
<dbReference type="GO" id="GO:0005737">
    <property type="term" value="C:cytoplasm"/>
    <property type="evidence" value="ECO:0007669"/>
    <property type="project" value="TreeGrafter"/>
</dbReference>
<feature type="region of interest" description="Disordered" evidence="1">
    <location>
        <begin position="364"/>
        <end position="427"/>
    </location>
</feature>
<evidence type="ECO:0000313" key="4">
    <source>
        <dbReference type="Proteomes" id="UP000001997"/>
    </source>
</evidence>
<dbReference type="InterPro" id="IPR047415">
    <property type="entry name" value="Pcf11_CID"/>
</dbReference>
<dbReference type="GeneID" id="5126209"/>
<dbReference type="PROSITE" id="PS51391">
    <property type="entry name" value="CID"/>
    <property type="match status" value="1"/>
</dbReference>
<dbReference type="PANTHER" id="PTHR15921:SF3">
    <property type="entry name" value="PRE-MRNA CLEAVAGE COMPLEX 2 PROTEIN PCF11"/>
    <property type="match status" value="1"/>
</dbReference>
<dbReference type="RefSeq" id="XP_001484279.2">
    <property type="nucleotide sequence ID" value="XM_001484229.1"/>
</dbReference>
<sequence>MFNADQFQDHLSALTINSRVIIEELTIAAEKNPDNADEIAKLVMERVRRCLPKHKIFAFYLLDSICKNVGNPYNVIFSSHLYSLFTDTYLVVTDTPTRQDLINLFKTWPRAKTSAGIELFPATVLKKIESFIINATSIGNNQSATKISPDMLLREANYLLQYVITMDRDLELLSKRSRQDADFVAECHRIRHKLIAEINVISESIMASSKPQFDAHSTKYHESLQSVRKQLDDQSFRQQQRIKQTPPEEAGPRELKPPDFSMFISMTAGPEADSQFKGMLEGWGKVIVRNRDAVQMRGNGEKDSGIDKFVANQPEPFSQPQNIPAEKSSSQTEPTSDEPNSEDTLSSSLGLTFSSASFMNSLLPETTYKSVENEKENENENEQNNRADPVEPTLKSGLKRKTIGEVSEPKRVRFSDDVESIEAEEVE</sequence>
<keyword evidence="4" id="KW-1185">Reference proteome</keyword>
<dbReference type="GO" id="GO:0005849">
    <property type="term" value="C:mRNA cleavage factor complex"/>
    <property type="evidence" value="ECO:0007669"/>
    <property type="project" value="TreeGrafter"/>
</dbReference>
<feature type="compositionally biased region" description="Basic and acidic residues" evidence="1">
    <location>
        <begin position="407"/>
        <end position="416"/>
    </location>
</feature>
<feature type="compositionally biased region" description="Acidic residues" evidence="1">
    <location>
        <begin position="417"/>
        <end position="427"/>
    </location>
</feature>
<dbReference type="OMA" id="FVANQPE"/>
<feature type="compositionally biased region" description="Basic and acidic residues" evidence="1">
    <location>
        <begin position="295"/>
        <end position="306"/>
    </location>
</feature>
<gene>
    <name evidence="3" type="ORF">PGUG_03660</name>
</gene>
<dbReference type="Pfam" id="PF04818">
    <property type="entry name" value="CID"/>
    <property type="match status" value="1"/>
</dbReference>
<dbReference type="InterPro" id="IPR006569">
    <property type="entry name" value="CID_dom"/>
</dbReference>
<evidence type="ECO:0000259" key="2">
    <source>
        <dbReference type="PROSITE" id="PS51391"/>
    </source>
</evidence>
<dbReference type="EMBL" id="CH408158">
    <property type="protein sequence ID" value="EDK39562.2"/>
    <property type="molecule type" value="Genomic_DNA"/>
</dbReference>
<dbReference type="Proteomes" id="UP000001997">
    <property type="component" value="Unassembled WGS sequence"/>
</dbReference>
<organism evidence="3 4">
    <name type="scientific">Meyerozyma guilliermondii (strain ATCC 6260 / CBS 566 / DSM 6381 / JCM 1539 / NBRC 10279 / NRRL Y-324)</name>
    <name type="common">Yeast</name>
    <name type="synonym">Candida guilliermondii</name>
    <dbReference type="NCBI Taxonomy" id="294746"/>
    <lineage>
        <taxon>Eukaryota</taxon>
        <taxon>Fungi</taxon>
        <taxon>Dikarya</taxon>
        <taxon>Ascomycota</taxon>
        <taxon>Saccharomycotina</taxon>
        <taxon>Pichiomycetes</taxon>
        <taxon>Debaryomycetaceae</taxon>
        <taxon>Meyerozyma</taxon>
    </lineage>
</organism>
<dbReference type="GO" id="GO:0006369">
    <property type="term" value="P:termination of RNA polymerase II transcription"/>
    <property type="evidence" value="ECO:0007669"/>
    <property type="project" value="InterPro"/>
</dbReference>
<dbReference type="STRING" id="294746.A5DK59"/>
<feature type="compositionally biased region" description="Basic and acidic residues" evidence="1">
    <location>
        <begin position="371"/>
        <end position="389"/>
    </location>
</feature>
<reference evidence="3 4" key="1">
    <citation type="journal article" date="2009" name="Nature">
        <title>Evolution of pathogenicity and sexual reproduction in eight Candida genomes.</title>
        <authorList>
            <person name="Butler G."/>
            <person name="Rasmussen M.D."/>
            <person name="Lin M.F."/>
            <person name="Santos M.A."/>
            <person name="Sakthikumar S."/>
            <person name="Munro C.A."/>
            <person name="Rheinbay E."/>
            <person name="Grabherr M."/>
            <person name="Forche A."/>
            <person name="Reedy J.L."/>
            <person name="Agrafioti I."/>
            <person name="Arnaud M.B."/>
            <person name="Bates S."/>
            <person name="Brown A.J."/>
            <person name="Brunke S."/>
            <person name="Costanzo M.C."/>
            <person name="Fitzpatrick D.A."/>
            <person name="de Groot P.W."/>
            <person name="Harris D."/>
            <person name="Hoyer L.L."/>
            <person name="Hube B."/>
            <person name="Klis F.M."/>
            <person name="Kodira C."/>
            <person name="Lennard N."/>
            <person name="Logue M.E."/>
            <person name="Martin R."/>
            <person name="Neiman A.M."/>
            <person name="Nikolaou E."/>
            <person name="Quail M.A."/>
            <person name="Quinn J."/>
            <person name="Santos M.C."/>
            <person name="Schmitzberger F.F."/>
            <person name="Sherlock G."/>
            <person name="Shah P."/>
            <person name="Silverstein K.A."/>
            <person name="Skrzypek M.S."/>
            <person name="Soll D."/>
            <person name="Staggs R."/>
            <person name="Stansfield I."/>
            <person name="Stumpf M.P."/>
            <person name="Sudbery P.E."/>
            <person name="Srikantha T."/>
            <person name="Zeng Q."/>
            <person name="Berman J."/>
            <person name="Berriman M."/>
            <person name="Heitman J."/>
            <person name="Gow N.A."/>
            <person name="Lorenz M.C."/>
            <person name="Birren B.W."/>
            <person name="Kellis M."/>
            <person name="Cuomo C.A."/>
        </authorList>
    </citation>
    <scope>NUCLEOTIDE SEQUENCE [LARGE SCALE GENOMIC DNA]</scope>
    <source>
        <strain evidence="4">ATCC 6260 / CBS 566 / DSM 6381 / JCM 1539 / NBRC 10279 / NRRL Y-324</strain>
    </source>
</reference>
<accession>A5DK59</accession>
<name>A5DK59_PICGU</name>
<dbReference type="InterPro" id="IPR008942">
    <property type="entry name" value="ENTH_VHS"/>
</dbReference>
<feature type="domain" description="CID" evidence="2">
    <location>
        <begin position="1"/>
        <end position="136"/>
    </location>
</feature>
<feature type="compositionally biased region" description="Polar residues" evidence="1">
    <location>
        <begin position="315"/>
        <end position="334"/>
    </location>
</feature>
<dbReference type="HOGENOM" id="CLU_642678_0_0_1"/>
<dbReference type="GO" id="GO:0003729">
    <property type="term" value="F:mRNA binding"/>
    <property type="evidence" value="ECO:0007669"/>
    <property type="project" value="InterPro"/>
</dbReference>
<evidence type="ECO:0000313" key="3">
    <source>
        <dbReference type="EMBL" id="EDK39562.2"/>
    </source>
</evidence>
<feature type="region of interest" description="Disordered" evidence="1">
    <location>
        <begin position="216"/>
        <end position="265"/>
    </location>
</feature>
<dbReference type="VEuPathDB" id="FungiDB:PGUG_03660"/>
<dbReference type="GO" id="GO:0000993">
    <property type="term" value="F:RNA polymerase II complex binding"/>
    <property type="evidence" value="ECO:0007669"/>
    <property type="project" value="InterPro"/>
</dbReference>
<dbReference type="AlphaFoldDB" id="A5DK59"/>
<dbReference type="SMART" id="SM00582">
    <property type="entry name" value="RPR"/>
    <property type="match status" value="1"/>
</dbReference>
<proteinExistence type="predicted"/>
<protein>
    <recommendedName>
        <fullName evidence="2">CID domain-containing protein</fullName>
    </recommendedName>
</protein>
<dbReference type="FunFam" id="1.25.40.90:FF:000016">
    <property type="entry name" value="mRNA cleavage factor complex component Pcf11"/>
    <property type="match status" value="1"/>
</dbReference>
<evidence type="ECO:0000256" key="1">
    <source>
        <dbReference type="SAM" id="MobiDB-lite"/>
    </source>
</evidence>
<feature type="region of interest" description="Disordered" evidence="1">
    <location>
        <begin position="295"/>
        <end position="348"/>
    </location>
</feature>
<dbReference type="GO" id="GO:0031124">
    <property type="term" value="P:mRNA 3'-end processing"/>
    <property type="evidence" value="ECO:0007669"/>
    <property type="project" value="InterPro"/>
</dbReference>
<dbReference type="eggNOG" id="KOG2071">
    <property type="taxonomic scope" value="Eukaryota"/>
</dbReference>
<dbReference type="InParanoid" id="A5DK59"/>